<dbReference type="Gene3D" id="1.10.40.50">
    <property type="entry name" value="Probable gtpase engc, domain 3"/>
    <property type="match status" value="1"/>
</dbReference>
<feature type="binding site" evidence="10">
    <location>
        <position position="288"/>
    </location>
    <ligand>
        <name>Zn(2+)</name>
        <dbReference type="ChEBI" id="CHEBI:29105"/>
    </ligand>
</feature>
<gene>
    <name evidence="10" type="primary">rsgA</name>
    <name evidence="11" type="ORF">WM2015_751</name>
</gene>
<dbReference type="InterPro" id="IPR027417">
    <property type="entry name" value="P-loop_NTPase"/>
</dbReference>
<keyword evidence="12" id="KW-1185">Reference proteome</keyword>
<evidence type="ECO:0000256" key="10">
    <source>
        <dbReference type="HAMAP-Rule" id="MF_01820"/>
    </source>
</evidence>
<feature type="binding site" evidence="10">
    <location>
        <position position="286"/>
    </location>
    <ligand>
        <name>Zn(2+)</name>
        <dbReference type="ChEBI" id="CHEBI:29105"/>
    </ligand>
</feature>
<dbReference type="STRING" id="1579979.WM2015_751"/>
<dbReference type="RefSeq" id="WP_049724792.1">
    <property type="nucleotide sequence ID" value="NZ_CP012154.1"/>
</dbReference>
<evidence type="ECO:0000256" key="3">
    <source>
        <dbReference type="ARBA" id="ARBA00022723"/>
    </source>
</evidence>
<comment type="similarity">
    <text evidence="10">Belongs to the TRAFAC class YlqF/YawG GTPase family. RsgA subfamily.</text>
</comment>
<feature type="binding site" evidence="10">
    <location>
        <position position="294"/>
    </location>
    <ligand>
        <name>Zn(2+)</name>
        <dbReference type="ChEBI" id="CHEBI:29105"/>
    </ligand>
</feature>
<keyword evidence="7 10" id="KW-0862">Zinc</keyword>
<dbReference type="SUPFAM" id="SSF52540">
    <property type="entry name" value="P-loop containing nucleoside triphosphate hydrolases"/>
    <property type="match status" value="1"/>
</dbReference>
<dbReference type="Pfam" id="PF03193">
    <property type="entry name" value="RsgA_GTPase"/>
    <property type="match status" value="1"/>
</dbReference>
<protein>
    <recommendedName>
        <fullName evidence="10">Small ribosomal subunit biogenesis GTPase RsgA</fullName>
        <ecNumber evidence="10">3.6.1.-</ecNumber>
    </recommendedName>
</protein>
<evidence type="ECO:0000256" key="9">
    <source>
        <dbReference type="ARBA" id="ARBA00023134"/>
    </source>
</evidence>
<sequence length="354" mass="38855">MNDRAVEASLSVVELGWRPCFQQQLGLDELEFLRPARVIEQHRDAVVVADGEAVFRIELNSSMVDLVVGDWILIDPEQRFQRCLERSSCFQRKAAGTGRATQRIAANVDTAFILSSMNEDFSLNRIERYLALVHEAGAEPVVVLTKLDQAESPDAAAELSARLHRIDPLLAVEAINGLDASSAAQLSPWLRAGETIVLLGSSGVGKSTLTNTLMQAEVQSTGGIREDDAKGRHTTTRRSLMALPSGALILDTPGMREIQLADCRDGLASTFADIEALAEGCRFKDCQHLAEPACRVRAALAAGELDERRLANYQKLLREEALNAASLAERRAENRAQGRFYKQAKAESKRFKGR</sequence>
<dbReference type="CDD" id="cd01854">
    <property type="entry name" value="YjeQ_EngC"/>
    <property type="match status" value="1"/>
</dbReference>
<dbReference type="GO" id="GO:0019843">
    <property type="term" value="F:rRNA binding"/>
    <property type="evidence" value="ECO:0007669"/>
    <property type="project" value="UniProtKB-KW"/>
</dbReference>
<dbReference type="PROSITE" id="PS51721">
    <property type="entry name" value="G_CP"/>
    <property type="match status" value="1"/>
</dbReference>
<dbReference type="NCBIfam" id="TIGR00157">
    <property type="entry name" value="ribosome small subunit-dependent GTPase A"/>
    <property type="match status" value="1"/>
</dbReference>
<dbReference type="InterPro" id="IPR010914">
    <property type="entry name" value="RsgA_GTPase_dom"/>
</dbReference>
<dbReference type="InterPro" id="IPR004881">
    <property type="entry name" value="Ribosome_biogen_GTPase_RsgA"/>
</dbReference>
<comment type="subunit">
    <text evidence="10">Monomer. Associates with 30S ribosomal subunit, binds 16S rRNA.</text>
</comment>
<keyword evidence="5 10" id="KW-0547">Nucleotide-binding</keyword>
<evidence type="ECO:0000256" key="4">
    <source>
        <dbReference type="ARBA" id="ARBA00022730"/>
    </source>
</evidence>
<evidence type="ECO:0000313" key="11">
    <source>
        <dbReference type="EMBL" id="AKS41132.1"/>
    </source>
</evidence>
<dbReference type="GO" id="GO:0005525">
    <property type="term" value="F:GTP binding"/>
    <property type="evidence" value="ECO:0007669"/>
    <property type="project" value="UniProtKB-UniRule"/>
</dbReference>
<proteinExistence type="inferred from homology"/>
<feature type="binding site" evidence="10">
    <location>
        <begin position="200"/>
        <end position="208"/>
    </location>
    <ligand>
        <name>GTP</name>
        <dbReference type="ChEBI" id="CHEBI:37565"/>
    </ligand>
</feature>
<keyword evidence="8 10" id="KW-0694">RNA-binding</keyword>
<comment type="function">
    <text evidence="10">One of several proteins that assist in the late maturation steps of the functional core of the 30S ribosomal subunit. Helps release RbfA from mature subunits. May play a role in the assembly of ribosomal proteins into the subunit. Circularly permuted GTPase that catalyzes slow GTP hydrolysis, GTPase activity is stimulated by the 30S ribosomal subunit.</text>
</comment>
<keyword evidence="2 10" id="KW-0690">Ribosome biogenesis</keyword>
<evidence type="ECO:0000256" key="2">
    <source>
        <dbReference type="ARBA" id="ARBA00022517"/>
    </source>
</evidence>
<comment type="cofactor">
    <cofactor evidence="10">
        <name>Zn(2+)</name>
        <dbReference type="ChEBI" id="CHEBI:29105"/>
    </cofactor>
    <text evidence="10">Binds 1 zinc ion per subunit.</text>
</comment>
<dbReference type="OrthoDB" id="9809485at2"/>
<comment type="subcellular location">
    <subcellularLocation>
        <location evidence="10">Cytoplasm</location>
    </subcellularLocation>
</comment>
<keyword evidence="1 10" id="KW-0963">Cytoplasm</keyword>
<keyword evidence="6 10" id="KW-0378">Hydrolase</keyword>
<dbReference type="Proteomes" id="UP000066624">
    <property type="component" value="Chromosome"/>
</dbReference>
<keyword evidence="4 10" id="KW-0699">rRNA-binding</keyword>
<evidence type="ECO:0000256" key="5">
    <source>
        <dbReference type="ARBA" id="ARBA00022741"/>
    </source>
</evidence>
<evidence type="ECO:0000256" key="6">
    <source>
        <dbReference type="ARBA" id="ARBA00022801"/>
    </source>
</evidence>
<dbReference type="GO" id="GO:0046872">
    <property type="term" value="F:metal ion binding"/>
    <property type="evidence" value="ECO:0007669"/>
    <property type="project" value="UniProtKB-KW"/>
</dbReference>
<dbReference type="PANTHER" id="PTHR32120">
    <property type="entry name" value="SMALL RIBOSOMAL SUBUNIT BIOGENESIS GTPASE RSGA"/>
    <property type="match status" value="1"/>
</dbReference>
<name>A0A0K0XU26_9GAMM</name>
<dbReference type="InterPro" id="IPR030378">
    <property type="entry name" value="G_CP_dom"/>
</dbReference>
<dbReference type="HAMAP" id="MF_01820">
    <property type="entry name" value="GTPase_RsgA"/>
    <property type="match status" value="1"/>
</dbReference>
<dbReference type="Gene3D" id="3.40.50.300">
    <property type="entry name" value="P-loop containing nucleotide triphosphate hydrolases"/>
    <property type="match status" value="1"/>
</dbReference>
<keyword evidence="9 10" id="KW-0342">GTP-binding</keyword>
<evidence type="ECO:0000256" key="1">
    <source>
        <dbReference type="ARBA" id="ARBA00022490"/>
    </source>
</evidence>
<keyword evidence="3 10" id="KW-0479">Metal-binding</keyword>
<dbReference type="GO" id="GO:0005737">
    <property type="term" value="C:cytoplasm"/>
    <property type="evidence" value="ECO:0007669"/>
    <property type="project" value="UniProtKB-SubCell"/>
</dbReference>
<reference evidence="11 12" key="1">
    <citation type="submission" date="2015-07" db="EMBL/GenBank/DDBJ databases">
        <authorList>
            <person name="Noorani M."/>
        </authorList>
    </citation>
    <scope>NUCLEOTIDE SEQUENCE [LARGE SCALE GENOMIC DNA]</scope>
    <source>
        <strain evidence="11 12">KCTC 42284</strain>
    </source>
</reference>
<evidence type="ECO:0000256" key="7">
    <source>
        <dbReference type="ARBA" id="ARBA00022833"/>
    </source>
</evidence>
<dbReference type="GO" id="GO:0003924">
    <property type="term" value="F:GTPase activity"/>
    <property type="evidence" value="ECO:0007669"/>
    <property type="project" value="UniProtKB-UniRule"/>
</dbReference>
<dbReference type="PATRIC" id="fig|1579979.3.peg.766"/>
<feature type="binding site" evidence="10">
    <location>
        <position position="281"/>
    </location>
    <ligand>
        <name>Zn(2+)</name>
        <dbReference type="ChEBI" id="CHEBI:29105"/>
    </ligand>
</feature>
<dbReference type="EC" id="3.6.1.-" evidence="10"/>
<accession>A0A0K0XU26</accession>
<dbReference type="EMBL" id="CP012154">
    <property type="protein sequence ID" value="AKS41132.1"/>
    <property type="molecule type" value="Genomic_DNA"/>
</dbReference>
<dbReference type="PROSITE" id="PS50936">
    <property type="entry name" value="ENGC_GTPASE"/>
    <property type="match status" value="1"/>
</dbReference>
<dbReference type="AlphaFoldDB" id="A0A0K0XU26"/>
<evidence type="ECO:0000256" key="8">
    <source>
        <dbReference type="ARBA" id="ARBA00022884"/>
    </source>
</evidence>
<dbReference type="PANTHER" id="PTHR32120:SF10">
    <property type="entry name" value="SMALL RIBOSOMAL SUBUNIT BIOGENESIS GTPASE RSGA"/>
    <property type="match status" value="1"/>
</dbReference>
<evidence type="ECO:0000313" key="12">
    <source>
        <dbReference type="Proteomes" id="UP000066624"/>
    </source>
</evidence>
<dbReference type="KEGG" id="wma:WM2015_751"/>
<organism evidence="11 12">
    <name type="scientific">Wenzhouxiangella marina</name>
    <dbReference type="NCBI Taxonomy" id="1579979"/>
    <lineage>
        <taxon>Bacteria</taxon>
        <taxon>Pseudomonadati</taxon>
        <taxon>Pseudomonadota</taxon>
        <taxon>Gammaproteobacteria</taxon>
        <taxon>Chromatiales</taxon>
        <taxon>Wenzhouxiangellaceae</taxon>
        <taxon>Wenzhouxiangella</taxon>
    </lineage>
</organism>
<dbReference type="GO" id="GO:0042274">
    <property type="term" value="P:ribosomal small subunit biogenesis"/>
    <property type="evidence" value="ECO:0007669"/>
    <property type="project" value="UniProtKB-UniRule"/>
</dbReference>
<feature type="binding site" evidence="10">
    <location>
        <begin position="145"/>
        <end position="148"/>
    </location>
    <ligand>
        <name>GTP</name>
        <dbReference type="ChEBI" id="CHEBI:37565"/>
    </ligand>
</feature>